<feature type="non-terminal residue" evidence="1">
    <location>
        <position position="1"/>
    </location>
</feature>
<comment type="caution">
    <text evidence="1">The sequence shown here is derived from an EMBL/GenBank/DDBJ whole genome shotgun (WGS) entry which is preliminary data.</text>
</comment>
<sequence>RYWLAWTEPSGHNVGGLRHACSEKPLPLGMGSGHFGGAWNFEHPTGHYGTFSTAYLGLHQVLKPDGLYRSLNRGLACTAGM</sequence>
<evidence type="ECO:0000313" key="1">
    <source>
        <dbReference type="EMBL" id="MFD1677231.1"/>
    </source>
</evidence>
<organism evidence="1 2">
    <name type="scientific">Alicyclobacillus fodiniaquatilis</name>
    <dbReference type="NCBI Taxonomy" id="1661150"/>
    <lineage>
        <taxon>Bacteria</taxon>
        <taxon>Bacillati</taxon>
        <taxon>Bacillota</taxon>
        <taxon>Bacilli</taxon>
        <taxon>Bacillales</taxon>
        <taxon>Alicyclobacillaceae</taxon>
        <taxon>Alicyclobacillus</taxon>
    </lineage>
</organism>
<evidence type="ECO:0000313" key="2">
    <source>
        <dbReference type="Proteomes" id="UP001597079"/>
    </source>
</evidence>
<accession>A0ABW4JLC2</accession>
<dbReference type="EMBL" id="JBHUCX010000089">
    <property type="protein sequence ID" value="MFD1677231.1"/>
    <property type="molecule type" value="Genomic_DNA"/>
</dbReference>
<name>A0ABW4JLC2_9BACL</name>
<gene>
    <name evidence="1" type="ORF">ACFSB2_21390</name>
</gene>
<dbReference type="Proteomes" id="UP001597079">
    <property type="component" value="Unassembled WGS sequence"/>
</dbReference>
<reference evidence="2" key="1">
    <citation type="journal article" date="2019" name="Int. J. Syst. Evol. Microbiol.">
        <title>The Global Catalogue of Microorganisms (GCM) 10K type strain sequencing project: providing services to taxonomists for standard genome sequencing and annotation.</title>
        <authorList>
            <consortium name="The Broad Institute Genomics Platform"/>
            <consortium name="The Broad Institute Genome Sequencing Center for Infectious Disease"/>
            <person name="Wu L."/>
            <person name="Ma J."/>
        </authorList>
    </citation>
    <scope>NUCLEOTIDE SEQUENCE [LARGE SCALE GENOMIC DNA]</scope>
    <source>
        <strain evidence="2">CGMCC 1.12286</strain>
    </source>
</reference>
<protein>
    <submittedName>
        <fullName evidence="1">Uncharacterized protein</fullName>
    </submittedName>
</protein>
<keyword evidence="2" id="KW-1185">Reference proteome</keyword>
<proteinExistence type="predicted"/>